<dbReference type="Gene3D" id="2.60.40.10">
    <property type="entry name" value="Immunoglobulins"/>
    <property type="match status" value="2"/>
</dbReference>
<evidence type="ECO:0000313" key="2">
    <source>
        <dbReference type="EMBL" id="SQC93558.1"/>
    </source>
</evidence>
<evidence type="ECO:0000313" key="3">
    <source>
        <dbReference type="Proteomes" id="UP000251197"/>
    </source>
</evidence>
<dbReference type="EMBL" id="UAVU01000011">
    <property type="protein sequence ID" value="SQC93558.1"/>
    <property type="molecule type" value="Genomic_DNA"/>
</dbReference>
<gene>
    <name evidence="2" type="ORF">NCTC12120_06672</name>
</gene>
<dbReference type="InterPro" id="IPR013783">
    <property type="entry name" value="Ig-like_fold"/>
</dbReference>
<feature type="domain" description="Bacterial Ig-like" evidence="1">
    <location>
        <begin position="9"/>
        <end position="69"/>
    </location>
</feature>
<accession>A0A2X3IMV8</accession>
<dbReference type="InterPro" id="IPR049826">
    <property type="entry name" value="Ig-like_ice"/>
</dbReference>
<dbReference type="Proteomes" id="UP000251197">
    <property type="component" value="Unassembled WGS sequence"/>
</dbReference>
<dbReference type="NCBIfam" id="NF012196">
    <property type="entry name" value="Ig_like_ice"/>
    <property type="match status" value="1"/>
</dbReference>
<dbReference type="NCBIfam" id="NF033510">
    <property type="entry name" value="Ca_tandemer"/>
    <property type="match status" value="2"/>
</dbReference>
<evidence type="ECO:0000259" key="1">
    <source>
        <dbReference type="Pfam" id="PF19077"/>
    </source>
</evidence>
<organism evidence="2 3">
    <name type="scientific">Cedecea neteri</name>
    <dbReference type="NCBI Taxonomy" id="158822"/>
    <lineage>
        <taxon>Bacteria</taxon>
        <taxon>Pseudomonadati</taxon>
        <taxon>Pseudomonadota</taxon>
        <taxon>Gammaproteobacteria</taxon>
        <taxon>Enterobacterales</taxon>
        <taxon>Enterobacteriaceae</taxon>
        <taxon>Cedecea</taxon>
    </lineage>
</organism>
<dbReference type="AlphaFoldDB" id="A0A2X3IMV8"/>
<sequence>MTGVQAGADVTINIGGVNYTAKVQSDLTWSLTLGKDVLTGLGDGSLKINASVTDGAGNTGTGSRDVTIDAALPGIRINTIAGDDVINAIEHSLNLVINGTSSGLSEGSAVTVTINGKDYAATVRADGSWQTVVPGNEVSQWQAGDITVSADGTAARVTQSPSITPSMWISTRWR</sequence>
<reference evidence="2 3" key="1">
    <citation type="submission" date="2018-06" db="EMBL/GenBank/DDBJ databases">
        <authorList>
            <consortium name="Pathogen Informatics"/>
            <person name="Doyle S."/>
        </authorList>
    </citation>
    <scope>NUCLEOTIDE SEQUENCE [LARGE SCALE GENOMIC DNA]</scope>
    <source>
        <strain evidence="2 3">NCTC12120</strain>
    </source>
</reference>
<name>A0A2X3IMV8_9ENTR</name>
<protein>
    <recommendedName>
        <fullName evidence="1">Bacterial Ig-like domain-containing protein</fullName>
    </recommendedName>
</protein>
<dbReference type="InterPro" id="IPR044016">
    <property type="entry name" value="Big_13"/>
</dbReference>
<proteinExistence type="predicted"/>
<dbReference type="Pfam" id="PF19077">
    <property type="entry name" value="Big_13"/>
    <property type="match status" value="1"/>
</dbReference>